<keyword evidence="4" id="KW-0732">Signal</keyword>
<dbReference type="PANTHER" id="PTHR30290">
    <property type="entry name" value="PERIPLASMIC BINDING COMPONENT OF ABC TRANSPORTER"/>
    <property type="match status" value="1"/>
</dbReference>
<dbReference type="InterPro" id="IPR000914">
    <property type="entry name" value="SBP_5_dom"/>
</dbReference>
<evidence type="ECO:0000256" key="1">
    <source>
        <dbReference type="ARBA" id="ARBA00004196"/>
    </source>
</evidence>
<dbReference type="SUPFAM" id="SSF53850">
    <property type="entry name" value="Periplasmic binding protein-like II"/>
    <property type="match status" value="1"/>
</dbReference>
<dbReference type="Pfam" id="PF00496">
    <property type="entry name" value="SBP_bac_5"/>
    <property type="match status" value="1"/>
</dbReference>
<keyword evidence="3" id="KW-0813">Transport</keyword>
<dbReference type="GO" id="GO:0030313">
    <property type="term" value="C:cell envelope"/>
    <property type="evidence" value="ECO:0007669"/>
    <property type="project" value="UniProtKB-SubCell"/>
</dbReference>
<protein>
    <submittedName>
        <fullName evidence="7">ABC-type transport system substrate-binding protein</fullName>
    </submittedName>
</protein>
<dbReference type="Gene3D" id="3.40.190.10">
    <property type="entry name" value="Periplasmic binding protein-like II"/>
    <property type="match status" value="1"/>
</dbReference>
<dbReference type="GO" id="GO:0015833">
    <property type="term" value="P:peptide transport"/>
    <property type="evidence" value="ECO:0007669"/>
    <property type="project" value="TreeGrafter"/>
</dbReference>
<proteinExistence type="inferred from homology"/>
<dbReference type="AlphaFoldDB" id="A0A4Q7VPE8"/>
<name>A0A4Q7VPE8_9BURK</name>
<dbReference type="GO" id="GO:1904680">
    <property type="term" value="F:peptide transmembrane transporter activity"/>
    <property type="evidence" value="ECO:0007669"/>
    <property type="project" value="TreeGrafter"/>
</dbReference>
<keyword evidence="5" id="KW-0472">Membrane</keyword>
<reference evidence="7 8" key="1">
    <citation type="submission" date="2019-02" db="EMBL/GenBank/DDBJ databases">
        <title>Genomic Encyclopedia of Type Strains, Phase IV (KMG-IV): sequencing the most valuable type-strain genomes for metagenomic binning, comparative biology and taxonomic classification.</title>
        <authorList>
            <person name="Goeker M."/>
        </authorList>
    </citation>
    <scope>NUCLEOTIDE SEQUENCE [LARGE SCALE GENOMIC DNA]</scope>
    <source>
        <strain evidence="7 8">DSM 19570</strain>
    </source>
</reference>
<evidence type="ECO:0000259" key="6">
    <source>
        <dbReference type="Pfam" id="PF00496"/>
    </source>
</evidence>
<sequence>MANSLSLRASRPDLGARLGMALVLAIGLVGCNNNPYPADEAGTNTLFAGFQERSPHHLDPTASYSNDETKISYQVYEPLYGYHYLKRPYTLIPRAAAEVVQPKYFDAAGKPLPSDAPGEQIALSVYDIPIRKGVKFAPHPAFARDEQGRLRYHTDHALGATDIGDKRAPGDFKHQGTRELVADDFVYAIKRHATPRIQAPIYSVFSAYVEGLKEYGPFIKEQDAKLRAGLDPASQDKPFLDFRQWPLAGATALDDHTLRIKVKGKYPQWNYWMAMTFMAPVPWEADAFYSQPGMAQAGLSFDRWPVGTGPYMQVEAIRDRRHVLVRNPEYRKDDLYPCEGAPGDQEKGLLADCGKPMPFVDRIVFTREKEKVPFKAKFMQGYFDVPEIERPDWGVEFQADLDDSESVRKLFAERGIQLPRVSDVSNWYLGFNWLDPVVGKGDTPEQAAKNRKLRQALAIAIDWEEYVRVFPNKSGEPAHGPLPAGLFGSRHGTDFNPITHQLVDGVVQRRPIEEARKLLAEAGYADGRDEKNGRPLVLSYDYQRTPTPEIKAELDWMVKQFAKLGITLEIRATDYNQFQEKMRKGKQQIFWWGWFADYPDAENFLFMLYGPNAKAKVDGENAANYSNPEYDKRYEQLRFLEDGPQKQKLIDEMFAILREDSPWAWGFFPFAQGAFQPWLHNGKPGVMVRDMARYYRIDPKQRVELQSQWNHPQWWPLVLMAAVLALLVGIGLRIHRRRERSTARGEVVTGNI</sequence>
<dbReference type="CDD" id="cd08505">
    <property type="entry name" value="PBP2_NikA_DppA_OppA_like_18"/>
    <property type="match status" value="1"/>
</dbReference>
<keyword evidence="5" id="KW-1133">Transmembrane helix</keyword>
<evidence type="ECO:0000313" key="8">
    <source>
        <dbReference type="Proteomes" id="UP000293671"/>
    </source>
</evidence>
<comment type="subcellular location">
    <subcellularLocation>
        <location evidence="1">Cell envelope</location>
    </subcellularLocation>
</comment>
<evidence type="ECO:0000256" key="4">
    <source>
        <dbReference type="ARBA" id="ARBA00022729"/>
    </source>
</evidence>
<evidence type="ECO:0000256" key="3">
    <source>
        <dbReference type="ARBA" id="ARBA00022448"/>
    </source>
</evidence>
<comment type="caution">
    <text evidence="7">The sequence shown here is derived from an EMBL/GenBank/DDBJ whole genome shotgun (WGS) entry which is preliminary data.</text>
</comment>
<comment type="similarity">
    <text evidence="2">Belongs to the bacterial solute-binding protein 5 family.</text>
</comment>
<accession>A0A4Q7VPE8</accession>
<feature type="transmembrane region" description="Helical" evidence="5">
    <location>
        <begin position="714"/>
        <end position="734"/>
    </location>
</feature>
<dbReference type="InterPro" id="IPR039424">
    <property type="entry name" value="SBP_5"/>
</dbReference>
<evidence type="ECO:0000256" key="2">
    <source>
        <dbReference type="ARBA" id="ARBA00005695"/>
    </source>
</evidence>
<keyword evidence="8" id="KW-1185">Reference proteome</keyword>
<dbReference type="Proteomes" id="UP000293671">
    <property type="component" value="Unassembled WGS sequence"/>
</dbReference>
<dbReference type="Gene3D" id="3.10.105.10">
    <property type="entry name" value="Dipeptide-binding Protein, Domain 3"/>
    <property type="match status" value="1"/>
</dbReference>
<evidence type="ECO:0000256" key="5">
    <source>
        <dbReference type="SAM" id="Phobius"/>
    </source>
</evidence>
<keyword evidence="5" id="KW-0812">Transmembrane</keyword>
<dbReference type="EMBL" id="SHKP01000006">
    <property type="protein sequence ID" value="RZT98222.1"/>
    <property type="molecule type" value="Genomic_DNA"/>
</dbReference>
<dbReference type="PANTHER" id="PTHR30290:SF10">
    <property type="entry name" value="PERIPLASMIC OLIGOPEPTIDE-BINDING PROTEIN-RELATED"/>
    <property type="match status" value="1"/>
</dbReference>
<evidence type="ECO:0000313" key="7">
    <source>
        <dbReference type="EMBL" id="RZT98222.1"/>
    </source>
</evidence>
<gene>
    <name evidence="7" type="ORF">EV670_2633</name>
</gene>
<organism evidence="7 8">
    <name type="scientific">Rivibacter subsaxonicus</name>
    <dbReference type="NCBI Taxonomy" id="457575"/>
    <lineage>
        <taxon>Bacteria</taxon>
        <taxon>Pseudomonadati</taxon>
        <taxon>Pseudomonadota</taxon>
        <taxon>Betaproteobacteria</taxon>
        <taxon>Burkholderiales</taxon>
        <taxon>Rivibacter</taxon>
    </lineage>
</organism>
<feature type="domain" description="Solute-binding protein family 5" evidence="6">
    <location>
        <begin position="178"/>
        <end position="614"/>
    </location>
</feature>